<accession>A0ABW5SFY8</accession>
<feature type="domain" description="SnoaL-like" evidence="2">
    <location>
        <begin position="31"/>
        <end position="141"/>
    </location>
</feature>
<evidence type="ECO:0000259" key="2">
    <source>
        <dbReference type="Pfam" id="PF13474"/>
    </source>
</evidence>
<dbReference type="InterPro" id="IPR032710">
    <property type="entry name" value="NTF2-like_dom_sf"/>
</dbReference>
<feature type="chain" id="PRO_5046873693" evidence="1">
    <location>
        <begin position="21"/>
        <end position="175"/>
    </location>
</feature>
<evidence type="ECO:0000313" key="4">
    <source>
        <dbReference type="Proteomes" id="UP001597357"/>
    </source>
</evidence>
<gene>
    <name evidence="3" type="ORF">ACFSQ0_09850</name>
</gene>
<organism evidence="3 4">
    <name type="scientific">Mesonia sediminis</name>
    <dbReference type="NCBI Taxonomy" id="1703946"/>
    <lineage>
        <taxon>Bacteria</taxon>
        <taxon>Pseudomonadati</taxon>
        <taxon>Bacteroidota</taxon>
        <taxon>Flavobacteriia</taxon>
        <taxon>Flavobacteriales</taxon>
        <taxon>Flavobacteriaceae</taxon>
        <taxon>Mesonia</taxon>
    </lineage>
</organism>
<sequence>MNKLCLFFLLIGFFSVAGRAQVKDSTKAALNNFIDAWHLAAANAQFDSYFDKMHKEATFIGTQADEIWDKQAFMRYAAPHFRTGKAWHFEAFNRKINGNQNTYWFHELLKTAMGVCRGSGVIIKTEDGFLIKQYVLSYTIPNALGKQVVLFKKEKDSIFLKENFKKSVTNLETNN</sequence>
<comment type="caution">
    <text evidence="3">The sequence shown here is derived from an EMBL/GenBank/DDBJ whole genome shotgun (WGS) entry which is preliminary data.</text>
</comment>
<protein>
    <submittedName>
        <fullName evidence="3">Nuclear transport factor 2 family protein</fullName>
    </submittedName>
</protein>
<keyword evidence="1" id="KW-0732">Signal</keyword>
<name>A0ABW5SFY8_9FLAO</name>
<dbReference type="EMBL" id="JBHULZ010000041">
    <property type="protein sequence ID" value="MFD2698295.1"/>
    <property type="molecule type" value="Genomic_DNA"/>
</dbReference>
<reference evidence="4" key="1">
    <citation type="journal article" date="2019" name="Int. J. Syst. Evol. Microbiol.">
        <title>The Global Catalogue of Microorganisms (GCM) 10K type strain sequencing project: providing services to taxonomists for standard genome sequencing and annotation.</title>
        <authorList>
            <consortium name="The Broad Institute Genomics Platform"/>
            <consortium name="The Broad Institute Genome Sequencing Center for Infectious Disease"/>
            <person name="Wu L."/>
            <person name="Ma J."/>
        </authorList>
    </citation>
    <scope>NUCLEOTIDE SEQUENCE [LARGE SCALE GENOMIC DNA]</scope>
    <source>
        <strain evidence="4">KCTC 42255</strain>
    </source>
</reference>
<feature type="signal peptide" evidence="1">
    <location>
        <begin position="1"/>
        <end position="20"/>
    </location>
</feature>
<keyword evidence="4" id="KW-1185">Reference proteome</keyword>
<dbReference type="InterPro" id="IPR037401">
    <property type="entry name" value="SnoaL-like"/>
</dbReference>
<proteinExistence type="predicted"/>
<evidence type="ECO:0000256" key="1">
    <source>
        <dbReference type="SAM" id="SignalP"/>
    </source>
</evidence>
<dbReference type="SUPFAM" id="SSF54427">
    <property type="entry name" value="NTF2-like"/>
    <property type="match status" value="1"/>
</dbReference>
<evidence type="ECO:0000313" key="3">
    <source>
        <dbReference type="EMBL" id="MFD2698295.1"/>
    </source>
</evidence>
<dbReference type="RefSeq" id="WP_379047627.1">
    <property type="nucleotide sequence ID" value="NZ_JBHULZ010000041.1"/>
</dbReference>
<dbReference type="Proteomes" id="UP001597357">
    <property type="component" value="Unassembled WGS sequence"/>
</dbReference>
<dbReference type="Pfam" id="PF13474">
    <property type="entry name" value="SnoaL_3"/>
    <property type="match status" value="1"/>
</dbReference>